<comment type="caution">
    <text evidence="2">The sequence shown here is derived from an EMBL/GenBank/DDBJ whole genome shotgun (WGS) entry which is preliminary data.</text>
</comment>
<protein>
    <submittedName>
        <fullName evidence="2">Zinc ribbon domain-containing protein</fullName>
    </submittedName>
</protein>
<proteinExistence type="predicted"/>
<dbReference type="Proteomes" id="UP000285961">
    <property type="component" value="Unassembled WGS sequence"/>
</dbReference>
<feature type="domain" description="Putative regulatory protein FmdB zinc ribbon" evidence="1">
    <location>
        <begin position="9"/>
        <end position="53"/>
    </location>
</feature>
<gene>
    <name evidence="2" type="ORF">C4532_10700</name>
</gene>
<dbReference type="Pfam" id="PF09723">
    <property type="entry name" value="Zn_ribbon_8"/>
    <property type="match status" value="1"/>
</dbReference>
<reference evidence="2 3" key="1">
    <citation type="journal article" date="2017" name="ISME J.">
        <title>Energy and carbon metabolisms in a deep terrestrial subsurface fluid microbial community.</title>
        <authorList>
            <person name="Momper L."/>
            <person name="Jungbluth S.P."/>
            <person name="Lee M.D."/>
            <person name="Amend J.P."/>
        </authorList>
    </citation>
    <scope>NUCLEOTIDE SEQUENCE [LARGE SCALE GENOMIC DNA]</scope>
    <source>
        <strain evidence="2">SURF_17</strain>
    </source>
</reference>
<evidence type="ECO:0000259" key="1">
    <source>
        <dbReference type="SMART" id="SM00834"/>
    </source>
</evidence>
<dbReference type="NCBIfam" id="TIGR02605">
    <property type="entry name" value="CxxC_CxxC_SSSS"/>
    <property type="match status" value="1"/>
</dbReference>
<evidence type="ECO:0000313" key="3">
    <source>
        <dbReference type="Proteomes" id="UP000285961"/>
    </source>
</evidence>
<dbReference type="SMART" id="SM00834">
    <property type="entry name" value="CxxC_CXXC_SSSS"/>
    <property type="match status" value="1"/>
</dbReference>
<evidence type="ECO:0000313" key="2">
    <source>
        <dbReference type="EMBL" id="RJP69607.1"/>
    </source>
</evidence>
<sequence length="92" mass="10168">MGSGVNSVPTYVYKAKEAGCGLCRDTFERKQSMNDPPLERCPECGGPVERVICAPFLRTGRSDKSVLADDNLKKHGFTKLINEGGGKYRKTW</sequence>
<name>A0A419EXH1_9BACT</name>
<dbReference type="InterPro" id="IPR013429">
    <property type="entry name" value="Regulatory_FmdB_Zinc_ribbon"/>
</dbReference>
<organism evidence="2 3">
    <name type="scientific">Candidatus Abyssobacteria bacterium SURF_17</name>
    <dbReference type="NCBI Taxonomy" id="2093361"/>
    <lineage>
        <taxon>Bacteria</taxon>
        <taxon>Pseudomonadati</taxon>
        <taxon>Candidatus Hydrogenedentota</taxon>
        <taxon>Candidatus Abyssobacteria</taxon>
    </lineage>
</organism>
<dbReference type="EMBL" id="QZKI01000080">
    <property type="protein sequence ID" value="RJP69607.1"/>
    <property type="molecule type" value="Genomic_DNA"/>
</dbReference>
<accession>A0A419EXH1</accession>
<dbReference type="AlphaFoldDB" id="A0A419EXH1"/>